<dbReference type="RefSeq" id="WP_152714984.1">
    <property type="nucleotide sequence ID" value="NZ_VOSJ01000158.1"/>
</dbReference>
<proteinExistence type="predicted"/>
<sequence length="185" mass="18270">MNRLLLVLGVLATSALLIPGDAEAQRSGRGGGARIGGGYGGNVGGARMVRPPVRGVSAGRVAGVRPGNGRYDVGRAGYYGGRYGARPGYGRYGVGAAGYYGGRYPYSGGYYGAPGWGAAGLVTGSVIGAAAASTYPAYQTPVSSSVGGYCATTVRTCALTNAAPVGTGCSCRTQGGRARGTVVGD</sequence>
<accession>A0A5N7MNH9</accession>
<keyword evidence="1" id="KW-0732">Signal</keyword>
<dbReference type="Proteomes" id="UP000403266">
    <property type="component" value="Unassembled WGS sequence"/>
</dbReference>
<reference evidence="2 3" key="1">
    <citation type="journal article" date="2019" name="Syst. Appl. Microbiol.">
        <title>Microvirga tunisiensis sp. nov., a root nodule symbiotic bacterium isolated from Lupinus micranthus and L. luteus grown in Northern Tunisia.</title>
        <authorList>
            <person name="Msaddak A."/>
            <person name="Rejili M."/>
            <person name="Duran D."/>
            <person name="Mars M."/>
            <person name="Palacios J.M."/>
            <person name="Ruiz-Argueso T."/>
            <person name="Rey L."/>
            <person name="Imperial J."/>
        </authorList>
    </citation>
    <scope>NUCLEOTIDE SEQUENCE [LARGE SCALE GENOMIC DNA]</scope>
    <source>
        <strain evidence="2 3">Lmie10</strain>
    </source>
</reference>
<protein>
    <recommendedName>
        <fullName evidence="4">BA14K family protein</fullName>
    </recommendedName>
</protein>
<evidence type="ECO:0000256" key="1">
    <source>
        <dbReference type="SAM" id="SignalP"/>
    </source>
</evidence>
<comment type="caution">
    <text evidence="2">The sequence shown here is derived from an EMBL/GenBank/DDBJ whole genome shotgun (WGS) entry which is preliminary data.</text>
</comment>
<evidence type="ECO:0000313" key="3">
    <source>
        <dbReference type="Proteomes" id="UP000403266"/>
    </source>
</evidence>
<name>A0A5N7MNH9_9HYPH</name>
<keyword evidence="3" id="KW-1185">Reference proteome</keyword>
<feature type="chain" id="PRO_5030135601" description="BA14K family protein" evidence="1">
    <location>
        <begin position="25"/>
        <end position="185"/>
    </location>
</feature>
<dbReference type="OrthoDB" id="8455754at2"/>
<organism evidence="2 3">
    <name type="scientific">Microvirga tunisiensis</name>
    <dbReference type="NCBI Taxonomy" id="2108360"/>
    <lineage>
        <taxon>Bacteria</taxon>
        <taxon>Pseudomonadati</taxon>
        <taxon>Pseudomonadota</taxon>
        <taxon>Alphaproteobacteria</taxon>
        <taxon>Hyphomicrobiales</taxon>
        <taxon>Methylobacteriaceae</taxon>
        <taxon>Microvirga</taxon>
    </lineage>
</organism>
<gene>
    <name evidence="2" type="ORF">FS320_26465</name>
</gene>
<feature type="signal peptide" evidence="1">
    <location>
        <begin position="1"/>
        <end position="24"/>
    </location>
</feature>
<dbReference type="AlphaFoldDB" id="A0A5N7MNH9"/>
<evidence type="ECO:0008006" key="4">
    <source>
        <dbReference type="Google" id="ProtNLM"/>
    </source>
</evidence>
<evidence type="ECO:0000313" key="2">
    <source>
        <dbReference type="EMBL" id="MPR28592.1"/>
    </source>
</evidence>
<dbReference type="EMBL" id="VOSK01000157">
    <property type="protein sequence ID" value="MPR28592.1"/>
    <property type="molecule type" value="Genomic_DNA"/>
</dbReference>